<dbReference type="InterPro" id="IPR036390">
    <property type="entry name" value="WH_DNA-bd_sf"/>
</dbReference>
<dbReference type="SUPFAM" id="SSF46785">
    <property type="entry name" value="Winged helix' DNA-binding domain"/>
    <property type="match status" value="1"/>
</dbReference>
<dbReference type="PANTHER" id="PTHR39515:SF2">
    <property type="entry name" value="HTH-TYPE TRANSCRIPTIONAL REGULATOR RV0880"/>
    <property type="match status" value="1"/>
</dbReference>
<evidence type="ECO:0000313" key="2">
    <source>
        <dbReference type="EMBL" id="NNM44906.1"/>
    </source>
</evidence>
<dbReference type="InterPro" id="IPR052526">
    <property type="entry name" value="HTH-type_Bedaq_tolerance"/>
</dbReference>
<name>A0A849H560_9MICO</name>
<dbReference type="PANTHER" id="PTHR39515">
    <property type="entry name" value="CONSERVED PROTEIN"/>
    <property type="match status" value="1"/>
</dbReference>
<dbReference type="GO" id="GO:0003700">
    <property type="term" value="F:DNA-binding transcription factor activity"/>
    <property type="evidence" value="ECO:0007669"/>
    <property type="project" value="InterPro"/>
</dbReference>
<dbReference type="Gene3D" id="1.10.10.10">
    <property type="entry name" value="Winged helix-like DNA-binding domain superfamily/Winged helix DNA-binding domain"/>
    <property type="match status" value="1"/>
</dbReference>
<dbReference type="AlphaFoldDB" id="A0A849H560"/>
<evidence type="ECO:0000259" key="1">
    <source>
        <dbReference type="PROSITE" id="PS50995"/>
    </source>
</evidence>
<dbReference type="InterPro" id="IPR036388">
    <property type="entry name" value="WH-like_DNA-bd_sf"/>
</dbReference>
<dbReference type="Proteomes" id="UP000588586">
    <property type="component" value="Unassembled WGS sequence"/>
</dbReference>
<feature type="domain" description="HTH marR-type" evidence="1">
    <location>
        <begin position="8"/>
        <end position="139"/>
    </location>
</feature>
<comment type="caution">
    <text evidence="2">The sequence shown here is derived from an EMBL/GenBank/DDBJ whole genome shotgun (WGS) entry which is preliminary data.</text>
</comment>
<keyword evidence="3" id="KW-1185">Reference proteome</keyword>
<proteinExistence type="predicted"/>
<sequence length="159" mass="17216">MSNQTPRRTDPANDLLRATTRLNRWASRHASFDLPVAQARLLSLIDDLGPTRISTLAEADHSSQPTITAGVQRLEAQGWAGREPDPTDARATLVSLTKEGRIALAAARKARAAVLAPVIDALDAGERARLDEAITVFEEVLDRASLAVPNLQAQHRKEA</sequence>
<dbReference type="PROSITE" id="PS50995">
    <property type="entry name" value="HTH_MARR_2"/>
    <property type="match status" value="1"/>
</dbReference>
<protein>
    <submittedName>
        <fullName evidence="2">MarR family transcriptional regulator</fullName>
    </submittedName>
</protein>
<organism evidence="2 3">
    <name type="scientific">Knoellia koreensis</name>
    <dbReference type="NCBI Taxonomy" id="2730921"/>
    <lineage>
        <taxon>Bacteria</taxon>
        <taxon>Bacillati</taxon>
        <taxon>Actinomycetota</taxon>
        <taxon>Actinomycetes</taxon>
        <taxon>Micrococcales</taxon>
        <taxon>Intrasporangiaceae</taxon>
        <taxon>Knoellia</taxon>
    </lineage>
</organism>
<accession>A0A849H560</accession>
<dbReference type="RefSeq" id="WP_171242004.1">
    <property type="nucleotide sequence ID" value="NZ_JABEPQ010000001.1"/>
</dbReference>
<dbReference type="Pfam" id="PF01047">
    <property type="entry name" value="MarR"/>
    <property type="match status" value="1"/>
</dbReference>
<dbReference type="EMBL" id="JABEPQ010000001">
    <property type="protein sequence ID" value="NNM44906.1"/>
    <property type="molecule type" value="Genomic_DNA"/>
</dbReference>
<evidence type="ECO:0000313" key="3">
    <source>
        <dbReference type="Proteomes" id="UP000588586"/>
    </source>
</evidence>
<dbReference type="SMART" id="SM00347">
    <property type="entry name" value="HTH_MARR"/>
    <property type="match status" value="1"/>
</dbReference>
<gene>
    <name evidence="2" type="ORF">HJG52_02665</name>
</gene>
<dbReference type="InterPro" id="IPR000835">
    <property type="entry name" value="HTH_MarR-typ"/>
</dbReference>
<reference evidence="2 3" key="1">
    <citation type="submission" date="2020-04" db="EMBL/GenBank/DDBJ databases">
        <title>Knoellia sp. isolate from air conditioner.</title>
        <authorList>
            <person name="Chea S."/>
            <person name="Kim D.-U."/>
        </authorList>
    </citation>
    <scope>NUCLEOTIDE SEQUENCE [LARGE SCALE GENOMIC DNA]</scope>
    <source>
        <strain evidence="2 3">DB2414S</strain>
    </source>
</reference>